<feature type="transmembrane region" description="Helical" evidence="1">
    <location>
        <begin position="66"/>
        <end position="85"/>
    </location>
</feature>
<keyword evidence="1" id="KW-0812">Transmembrane</keyword>
<dbReference type="EMBL" id="CAADFK010000078">
    <property type="protein sequence ID" value="VFK15449.1"/>
    <property type="molecule type" value="Genomic_DNA"/>
</dbReference>
<feature type="transmembrane region" description="Helical" evidence="1">
    <location>
        <begin position="36"/>
        <end position="54"/>
    </location>
</feature>
<dbReference type="AlphaFoldDB" id="A0A450WEC6"/>
<evidence type="ECO:0008006" key="3">
    <source>
        <dbReference type="Google" id="ProtNLM"/>
    </source>
</evidence>
<keyword evidence="1" id="KW-1133">Transmembrane helix</keyword>
<sequence>MSEVERAIWLGMLDAEMNALYYGYLSRRYARYEKFTQIFVAVVSTSAIASLQIWKAKLGWFEWGWIWNALSIMAVIASITAPLLGHSNISRKSAILRPVFIEYRDKYEDLWFKRNKIKQNALQQKLYEIKKDLNKRTTDDSTLPRNIKLLKKCQKEIIDARGLHN</sequence>
<name>A0A450WEC6_9GAMM</name>
<reference evidence="2" key="1">
    <citation type="submission" date="2019-02" db="EMBL/GenBank/DDBJ databases">
        <authorList>
            <person name="Gruber-Vodicka R. H."/>
            <person name="Seah K. B. B."/>
        </authorList>
    </citation>
    <scope>NUCLEOTIDE SEQUENCE</scope>
    <source>
        <strain evidence="2">BECK_S313</strain>
    </source>
</reference>
<organism evidence="2">
    <name type="scientific">Candidatus Kentrum sp. LPFa</name>
    <dbReference type="NCBI Taxonomy" id="2126335"/>
    <lineage>
        <taxon>Bacteria</taxon>
        <taxon>Pseudomonadati</taxon>
        <taxon>Pseudomonadota</taxon>
        <taxon>Gammaproteobacteria</taxon>
        <taxon>Candidatus Kentrum</taxon>
    </lineage>
</organism>
<keyword evidence="1" id="KW-0472">Membrane</keyword>
<accession>A0A450WEC6</accession>
<gene>
    <name evidence="2" type="ORF">BECKLPF1236B_GA0070989_10782</name>
</gene>
<evidence type="ECO:0000256" key="1">
    <source>
        <dbReference type="SAM" id="Phobius"/>
    </source>
</evidence>
<evidence type="ECO:0000313" key="2">
    <source>
        <dbReference type="EMBL" id="VFK15449.1"/>
    </source>
</evidence>
<proteinExistence type="predicted"/>
<protein>
    <recommendedName>
        <fullName evidence="3">SMODS and SLOG-associating 2TM effector domain-containing protein</fullName>
    </recommendedName>
</protein>